<dbReference type="CDD" id="cd02859">
    <property type="entry name" value="E_set_AMPKbeta_like_N"/>
    <property type="match status" value="1"/>
</dbReference>
<accession>A0A2C9VE74</accession>
<comment type="caution">
    <text evidence="4">The sequence shown here is derived from an EMBL/GenBank/DDBJ whole genome shotgun (WGS) entry which is preliminary data.</text>
</comment>
<dbReference type="SUPFAM" id="SSF81296">
    <property type="entry name" value="E set domains"/>
    <property type="match status" value="1"/>
</dbReference>
<dbReference type="Proteomes" id="UP000091857">
    <property type="component" value="Chromosome 8"/>
</dbReference>
<name>A0A2C9VE74_MANES</name>
<feature type="compositionally biased region" description="Polar residues" evidence="2">
    <location>
        <begin position="209"/>
        <end position="227"/>
    </location>
</feature>
<dbReference type="InterPro" id="IPR013783">
    <property type="entry name" value="Ig-like_fold"/>
</dbReference>
<feature type="domain" description="AMP-activated protein kinase glycogen-binding" evidence="3">
    <location>
        <begin position="468"/>
        <end position="558"/>
    </location>
</feature>
<dbReference type="AlphaFoldDB" id="A0A2C9VE74"/>
<feature type="coiled-coil region" evidence="1">
    <location>
        <begin position="403"/>
        <end position="455"/>
    </location>
</feature>
<dbReference type="Pfam" id="PF16561">
    <property type="entry name" value="AMPK1_CBM"/>
    <property type="match status" value="1"/>
</dbReference>
<dbReference type="EMBL" id="CM004394">
    <property type="protein sequence ID" value="OAY42730.1"/>
    <property type="molecule type" value="Genomic_DNA"/>
</dbReference>
<dbReference type="PANTHER" id="PTHR47434:SF2">
    <property type="entry name" value="PROTEIN PTST HOMOLOG 3, CHLOROPLASTIC"/>
    <property type="match status" value="1"/>
</dbReference>
<evidence type="ECO:0000313" key="4">
    <source>
        <dbReference type="EMBL" id="OAY42730.1"/>
    </source>
</evidence>
<sequence>MPTLYHPPCFLTLSSHKLFLIQEECKISLNTHHHPPQKSFRICICSAKKSRSGRKVKSDAELCNDIREFLSAVGLPEDHVPSMKELSDNGRTDLAHIVRRRGYKLLRRLLLNSMKEEIDESNEEKSLAREQDIFSDHIDILTVTEGQDEKVEDTSKDTKLPEEVTIIDDHSESAGSNPECNSSGHSSMHIEPFVKVSLHGSLNRHLDSASDNNTYKPMETSVNSSSGKKALDNSKDHEEKVNRMVEDISLSTGVLKLDCPADSPVASLNFGDHSSMPRDSAANSSLEDKVAKFIQSGNLDVTEDTFYGILDESIEESEGVNKPDNEAEIPSEAPYEENFGDAFGRSNAALALNGSIPTSRRNMLHKMVYGARNGNLSDEGPASSDLDKGLHVETSRRENQVEINNLKFMLRQKELELSRLQEQIEKEKLALSDLQSKAEKEISKAQKLISDKDAELVAAEESLSELVEVEIQYCGDGEIVEVAGSFNGWHHPIKLDPQPSSSIVDSTGSRKSRFWSTMLWLYPGVYEIKFIVDGHWKIDPQTESVTRGGICNNILRVVE</sequence>
<gene>
    <name evidence="4" type="ORF">MANES_08G011400v8</name>
</gene>
<dbReference type="OrthoDB" id="531008at2759"/>
<keyword evidence="5" id="KW-1185">Reference proteome</keyword>
<proteinExistence type="predicted"/>
<evidence type="ECO:0000313" key="5">
    <source>
        <dbReference type="Proteomes" id="UP000091857"/>
    </source>
</evidence>
<reference evidence="5" key="1">
    <citation type="journal article" date="2016" name="Nat. Biotechnol.">
        <title>Sequencing wild and cultivated cassava and related species reveals extensive interspecific hybridization and genetic diversity.</title>
        <authorList>
            <person name="Bredeson J.V."/>
            <person name="Lyons J.B."/>
            <person name="Prochnik S.E."/>
            <person name="Wu G.A."/>
            <person name="Ha C.M."/>
            <person name="Edsinger-Gonzales E."/>
            <person name="Grimwood J."/>
            <person name="Schmutz J."/>
            <person name="Rabbi I.Y."/>
            <person name="Egesi C."/>
            <person name="Nauluvula P."/>
            <person name="Lebot V."/>
            <person name="Ndunguru J."/>
            <person name="Mkamilo G."/>
            <person name="Bart R.S."/>
            <person name="Setter T.L."/>
            <person name="Gleadow R.M."/>
            <person name="Kulakow P."/>
            <person name="Ferguson M.E."/>
            <person name="Rounsley S."/>
            <person name="Rokhsar D.S."/>
        </authorList>
    </citation>
    <scope>NUCLEOTIDE SEQUENCE [LARGE SCALE GENOMIC DNA]</scope>
    <source>
        <strain evidence="5">cv. AM560-2</strain>
    </source>
</reference>
<protein>
    <recommendedName>
        <fullName evidence="3">AMP-activated protein kinase glycogen-binding domain-containing protein</fullName>
    </recommendedName>
</protein>
<dbReference type="GO" id="GO:0009507">
    <property type="term" value="C:chloroplast"/>
    <property type="evidence" value="ECO:0000318"/>
    <property type="project" value="GO_Central"/>
</dbReference>
<evidence type="ECO:0000259" key="3">
    <source>
        <dbReference type="Pfam" id="PF16561"/>
    </source>
</evidence>
<dbReference type="InterPro" id="IPR014756">
    <property type="entry name" value="Ig_E-set"/>
</dbReference>
<dbReference type="GO" id="GO:0019252">
    <property type="term" value="P:starch biosynthetic process"/>
    <property type="evidence" value="ECO:0000318"/>
    <property type="project" value="GO_Central"/>
</dbReference>
<evidence type="ECO:0000256" key="1">
    <source>
        <dbReference type="SAM" id="Coils"/>
    </source>
</evidence>
<dbReference type="Gramene" id="Manes.08G011400.6.v8.1">
    <property type="protein sequence ID" value="Manes.08G011400.6.v8.1.CDS"/>
    <property type="gene ID" value="Manes.08G011400.v8.1"/>
</dbReference>
<organism evidence="4 5">
    <name type="scientific">Manihot esculenta</name>
    <name type="common">Cassava</name>
    <name type="synonym">Jatropha manihot</name>
    <dbReference type="NCBI Taxonomy" id="3983"/>
    <lineage>
        <taxon>Eukaryota</taxon>
        <taxon>Viridiplantae</taxon>
        <taxon>Streptophyta</taxon>
        <taxon>Embryophyta</taxon>
        <taxon>Tracheophyta</taxon>
        <taxon>Spermatophyta</taxon>
        <taxon>Magnoliopsida</taxon>
        <taxon>eudicotyledons</taxon>
        <taxon>Gunneridae</taxon>
        <taxon>Pentapetalae</taxon>
        <taxon>rosids</taxon>
        <taxon>fabids</taxon>
        <taxon>Malpighiales</taxon>
        <taxon>Euphorbiaceae</taxon>
        <taxon>Crotonoideae</taxon>
        <taxon>Manihoteae</taxon>
        <taxon>Manihot</taxon>
    </lineage>
</organism>
<evidence type="ECO:0000256" key="2">
    <source>
        <dbReference type="SAM" id="MobiDB-lite"/>
    </source>
</evidence>
<dbReference type="Gene3D" id="2.60.40.10">
    <property type="entry name" value="Immunoglobulins"/>
    <property type="match status" value="1"/>
</dbReference>
<dbReference type="Gramene" id="Manes.08G011400.1.v8.1">
    <property type="protein sequence ID" value="Manes.08G011400.1.v8.1.CDS"/>
    <property type="gene ID" value="Manes.08G011400.v8.1"/>
</dbReference>
<keyword evidence="1" id="KW-0175">Coiled coil</keyword>
<feature type="compositionally biased region" description="Basic and acidic residues" evidence="2">
    <location>
        <begin position="229"/>
        <end position="239"/>
    </location>
</feature>
<dbReference type="InterPro" id="IPR032640">
    <property type="entry name" value="AMPK1_CBM"/>
</dbReference>
<dbReference type="PANTHER" id="PTHR47434">
    <property type="entry name" value="PROTEIN PTST HOMOLOG 3, CHLOROPLASTIC"/>
    <property type="match status" value="1"/>
</dbReference>
<feature type="region of interest" description="Disordered" evidence="2">
    <location>
        <begin position="204"/>
        <end position="239"/>
    </location>
</feature>